<keyword evidence="6 9" id="KW-0378">Hydrolase</keyword>
<keyword evidence="3 9" id="KW-0645">Protease</keyword>
<dbReference type="NCBIfam" id="TIGR00077">
    <property type="entry name" value="lspA"/>
    <property type="match status" value="1"/>
</dbReference>
<evidence type="ECO:0000256" key="8">
    <source>
        <dbReference type="ARBA" id="ARBA00023136"/>
    </source>
</evidence>
<evidence type="ECO:0000256" key="2">
    <source>
        <dbReference type="ARBA" id="ARBA00022475"/>
    </source>
</evidence>
<feature type="transmembrane region" description="Helical" evidence="9">
    <location>
        <begin position="101"/>
        <end position="119"/>
    </location>
</feature>
<sequence>MSPDHQPPTERPTPITPWLIGAALIVILDRGSKYLAEAMLTPHVPVSILPFFNFTLTYNPGAAFSFLGDAGGWQRWLFVGLSIVISIVLVSWLRGTPRGQVLLPSALTLVLGGALGNLWDRLALGAVVDFIDLHYQGWHWPTFNVADSAITVGALLLFITLTRQGGGVGNRRPGGASALPWGSTPEKTVA</sequence>
<evidence type="ECO:0000256" key="6">
    <source>
        <dbReference type="ARBA" id="ARBA00022801"/>
    </source>
</evidence>
<dbReference type="EMBL" id="CAADFJ010000006">
    <property type="protein sequence ID" value="VFJ96332.1"/>
    <property type="molecule type" value="Genomic_DNA"/>
</dbReference>
<organism evidence="12">
    <name type="scientific">Candidatus Kentrum eta</name>
    <dbReference type="NCBI Taxonomy" id="2126337"/>
    <lineage>
        <taxon>Bacteria</taxon>
        <taxon>Pseudomonadati</taxon>
        <taxon>Pseudomonadota</taxon>
        <taxon>Gammaproteobacteria</taxon>
        <taxon>Candidatus Kentrum</taxon>
    </lineage>
</organism>
<evidence type="ECO:0000256" key="11">
    <source>
        <dbReference type="SAM" id="MobiDB-lite"/>
    </source>
</evidence>
<dbReference type="UniPathway" id="UPA00665"/>
<comment type="pathway">
    <text evidence="9">Protein modification; lipoprotein biosynthesis (signal peptide cleavage).</text>
</comment>
<accession>A0A450UUY4</accession>
<comment type="similarity">
    <text evidence="1 9 10">Belongs to the peptidase A8 family.</text>
</comment>
<comment type="subcellular location">
    <subcellularLocation>
        <location evidence="9">Cell membrane</location>
        <topology evidence="9">Multi-pass membrane protein</topology>
    </subcellularLocation>
</comment>
<feature type="region of interest" description="Disordered" evidence="11">
    <location>
        <begin position="166"/>
        <end position="190"/>
    </location>
</feature>
<feature type="transmembrane region" description="Helical" evidence="9">
    <location>
        <begin position="15"/>
        <end position="32"/>
    </location>
</feature>
<evidence type="ECO:0000256" key="4">
    <source>
        <dbReference type="ARBA" id="ARBA00022692"/>
    </source>
</evidence>
<dbReference type="GO" id="GO:0006508">
    <property type="term" value="P:proteolysis"/>
    <property type="evidence" value="ECO:0007669"/>
    <property type="project" value="UniProtKB-KW"/>
</dbReference>
<dbReference type="GO" id="GO:0005886">
    <property type="term" value="C:plasma membrane"/>
    <property type="evidence" value="ECO:0007669"/>
    <property type="project" value="UniProtKB-SubCell"/>
</dbReference>
<dbReference type="PANTHER" id="PTHR33695:SF1">
    <property type="entry name" value="LIPOPROTEIN SIGNAL PEPTIDASE"/>
    <property type="match status" value="1"/>
</dbReference>
<dbReference type="EC" id="3.4.23.36" evidence="9"/>
<feature type="transmembrane region" description="Helical" evidence="9">
    <location>
        <begin position="139"/>
        <end position="162"/>
    </location>
</feature>
<keyword evidence="7 9" id="KW-1133">Transmembrane helix</keyword>
<evidence type="ECO:0000256" key="1">
    <source>
        <dbReference type="ARBA" id="ARBA00006139"/>
    </source>
</evidence>
<feature type="active site" evidence="9">
    <location>
        <position position="147"/>
    </location>
</feature>
<dbReference type="InterPro" id="IPR001872">
    <property type="entry name" value="Peptidase_A8"/>
</dbReference>
<proteinExistence type="inferred from homology"/>
<evidence type="ECO:0000256" key="5">
    <source>
        <dbReference type="ARBA" id="ARBA00022750"/>
    </source>
</evidence>
<protein>
    <recommendedName>
        <fullName evidence="9">Lipoprotein signal peptidase</fullName>
        <ecNumber evidence="9">3.4.23.36</ecNumber>
    </recommendedName>
    <alternativeName>
        <fullName evidence="9">Prolipoprotein signal peptidase</fullName>
    </alternativeName>
    <alternativeName>
        <fullName evidence="9">Signal peptidase II</fullName>
        <shortName evidence="9">SPase II</shortName>
    </alternativeName>
</protein>
<keyword evidence="4 9" id="KW-0812">Transmembrane</keyword>
<feature type="active site" evidence="9">
    <location>
        <position position="129"/>
    </location>
</feature>
<evidence type="ECO:0000256" key="7">
    <source>
        <dbReference type="ARBA" id="ARBA00022989"/>
    </source>
</evidence>
<keyword evidence="5 9" id="KW-0064">Aspartyl protease</keyword>
<keyword evidence="8 9" id="KW-0472">Membrane</keyword>
<dbReference type="GO" id="GO:0004190">
    <property type="term" value="F:aspartic-type endopeptidase activity"/>
    <property type="evidence" value="ECO:0007669"/>
    <property type="project" value="UniProtKB-UniRule"/>
</dbReference>
<evidence type="ECO:0000256" key="10">
    <source>
        <dbReference type="RuleBase" id="RU004181"/>
    </source>
</evidence>
<evidence type="ECO:0000256" key="3">
    <source>
        <dbReference type="ARBA" id="ARBA00022670"/>
    </source>
</evidence>
<dbReference type="PANTHER" id="PTHR33695">
    <property type="entry name" value="LIPOPROTEIN SIGNAL PEPTIDASE"/>
    <property type="match status" value="1"/>
</dbReference>
<comment type="catalytic activity">
    <reaction evidence="9">
        <text>Release of signal peptides from bacterial membrane prolipoproteins. Hydrolyzes -Xaa-Yaa-Zaa-|-(S,diacylglyceryl)Cys-, in which Xaa is hydrophobic (preferably Leu), and Yaa (Ala or Ser) and Zaa (Gly or Ala) have small, neutral side chains.</text>
        <dbReference type="EC" id="3.4.23.36"/>
    </reaction>
</comment>
<reference evidence="12" key="1">
    <citation type="submission" date="2019-02" db="EMBL/GenBank/DDBJ databases">
        <authorList>
            <person name="Gruber-Vodicka R. H."/>
            <person name="Seah K. B. B."/>
        </authorList>
    </citation>
    <scope>NUCLEOTIDE SEQUENCE</scope>
    <source>
        <strain evidence="12">BECK_SA2B12</strain>
    </source>
</reference>
<dbReference type="Pfam" id="PF01252">
    <property type="entry name" value="Peptidase_A8"/>
    <property type="match status" value="1"/>
</dbReference>
<name>A0A450UUY4_9GAMM</name>
<dbReference type="AlphaFoldDB" id="A0A450UUY4"/>
<feature type="transmembrane region" description="Helical" evidence="9">
    <location>
        <begin position="44"/>
        <end position="67"/>
    </location>
</feature>
<evidence type="ECO:0000313" key="12">
    <source>
        <dbReference type="EMBL" id="VFJ96332.1"/>
    </source>
</evidence>
<feature type="transmembrane region" description="Helical" evidence="9">
    <location>
        <begin position="73"/>
        <end position="94"/>
    </location>
</feature>
<keyword evidence="2 9" id="KW-1003">Cell membrane</keyword>
<comment type="function">
    <text evidence="9">This protein specifically catalyzes the removal of signal peptides from prolipoproteins.</text>
</comment>
<evidence type="ECO:0000256" key="9">
    <source>
        <dbReference type="HAMAP-Rule" id="MF_00161"/>
    </source>
</evidence>
<dbReference type="HAMAP" id="MF_00161">
    <property type="entry name" value="LspA"/>
    <property type="match status" value="1"/>
</dbReference>
<gene>
    <name evidence="9" type="primary">lspA</name>
    <name evidence="12" type="ORF">BECKH772C_GA0070978_1000614</name>
</gene>
<dbReference type="PRINTS" id="PR00781">
    <property type="entry name" value="LIPOSIGPTASE"/>
</dbReference>